<dbReference type="SMART" id="SM00524">
    <property type="entry name" value="DWB"/>
    <property type="match status" value="1"/>
</dbReference>
<dbReference type="GO" id="GO:0050793">
    <property type="term" value="P:regulation of developmental process"/>
    <property type="evidence" value="ECO:0007669"/>
    <property type="project" value="UniProtKB-ARBA"/>
</dbReference>
<evidence type="ECO:0000313" key="3">
    <source>
        <dbReference type="EMBL" id="GAU88409.1"/>
    </source>
</evidence>
<sequence>MSQHGIKQNSGISRRKIIKSQQAGLGTAREAEEESDVWHDKDSLYAHHLKEVLDKWNDIDDEIWGKIICVEKNRRVAKAYARVPVLTINGSDDGFDGFRIGVCGFENGKRQEETIETHKTIGDGIKIKLDQEGNLFIKKLTEADVCVREYSVSDSCLSEDVQKAQGQLETGKPAKVFDMKRFIQNIAHELKGPYLNRRKLELQCFTSIFFGQNDTEDILDAPCWVMVINIVALDMLRSQLPEAVYAMVGSHNVSRAPAMMENVSASRFLSTPRDEHYPRSHNNQARAQKKTNKSVDPPYATTENDAEDRRTDTLKRPISRISPTSSVYGMVSNHTSYPFLPVLNQQYQRYQLPLDQSTAHFQYRQPLQSYQGLSAKNFPDTDDMRRWSSYTNVQNALPLGLSSSRQLYSEWE</sequence>
<dbReference type="GO" id="GO:0006355">
    <property type="term" value="P:regulation of DNA-templated transcription"/>
    <property type="evidence" value="ECO:0007669"/>
    <property type="project" value="InterPro"/>
</dbReference>
<dbReference type="EMBL" id="BDGG01000001">
    <property type="protein sequence ID" value="GAU88409.1"/>
    <property type="molecule type" value="Genomic_DNA"/>
</dbReference>
<dbReference type="InterPro" id="IPR008984">
    <property type="entry name" value="SMAD_FHA_dom_sf"/>
</dbReference>
<dbReference type="OrthoDB" id="5973987at2759"/>
<feature type="domain" description="MH2" evidence="2">
    <location>
        <begin position="64"/>
        <end position="254"/>
    </location>
</feature>
<dbReference type="Pfam" id="PF03166">
    <property type="entry name" value="MH2"/>
    <property type="match status" value="1"/>
</dbReference>
<dbReference type="InterPro" id="IPR017855">
    <property type="entry name" value="SMAD-like_dom_sf"/>
</dbReference>
<dbReference type="Gene3D" id="2.60.200.10">
    <property type="match status" value="1"/>
</dbReference>
<accession>A0A1D1UF62</accession>
<comment type="caution">
    <text evidence="3">The sequence shown here is derived from an EMBL/GenBank/DDBJ whole genome shotgun (WGS) entry which is preliminary data.</text>
</comment>
<keyword evidence="4" id="KW-1185">Reference proteome</keyword>
<name>A0A1D1UF62_RAMVA</name>
<dbReference type="PANTHER" id="PTHR22742:SF2">
    <property type="entry name" value="EXPANSION, ISOFORM A-RELATED"/>
    <property type="match status" value="1"/>
</dbReference>
<dbReference type="SUPFAM" id="SSF49879">
    <property type="entry name" value="SMAD/FHA domain"/>
    <property type="match status" value="1"/>
</dbReference>
<evidence type="ECO:0000259" key="2">
    <source>
        <dbReference type="PROSITE" id="PS51076"/>
    </source>
</evidence>
<dbReference type="PROSITE" id="PS51076">
    <property type="entry name" value="MH2"/>
    <property type="match status" value="1"/>
</dbReference>
<evidence type="ECO:0000313" key="4">
    <source>
        <dbReference type="Proteomes" id="UP000186922"/>
    </source>
</evidence>
<dbReference type="Proteomes" id="UP000186922">
    <property type="component" value="Unassembled WGS sequence"/>
</dbReference>
<proteinExistence type="predicted"/>
<gene>
    <name evidence="3" type="primary">RvY_01117-1</name>
    <name evidence="3" type="synonym">RvY_01117.1</name>
    <name evidence="3" type="ORF">RvY_01117</name>
</gene>
<dbReference type="PANTHER" id="PTHR22742">
    <property type="entry name" value="EXPANSION, ISOFORM A-RELATED"/>
    <property type="match status" value="1"/>
</dbReference>
<dbReference type="GO" id="GO:0009791">
    <property type="term" value="P:post-embryonic development"/>
    <property type="evidence" value="ECO:0007669"/>
    <property type="project" value="UniProtKB-ARBA"/>
</dbReference>
<dbReference type="STRING" id="947166.A0A1D1UF62"/>
<organism evidence="3 4">
    <name type="scientific">Ramazzottius varieornatus</name>
    <name type="common">Water bear</name>
    <name type="synonym">Tardigrade</name>
    <dbReference type="NCBI Taxonomy" id="947166"/>
    <lineage>
        <taxon>Eukaryota</taxon>
        <taxon>Metazoa</taxon>
        <taxon>Ecdysozoa</taxon>
        <taxon>Tardigrada</taxon>
        <taxon>Eutardigrada</taxon>
        <taxon>Parachela</taxon>
        <taxon>Hypsibioidea</taxon>
        <taxon>Ramazzottiidae</taxon>
        <taxon>Ramazzottius</taxon>
    </lineage>
</organism>
<reference evidence="3 4" key="1">
    <citation type="journal article" date="2016" name="Nat. Commun.">
        <title>Extremotolerant tardigrade genome and improved radiotolerance of human cultured cells by tardigrade-unique protein.</title>
        <authorList>
            <person name="Hashimoto T."/>
            <person name="Horikawa D.D."/>
            <person name="Saito Y."/>
            <person name="Kuwahara H."/>
            <person name="Kozuka-Hata H."/>
            <person name="Shin-I T."/>
            <person name="Minakuchi Y."/>
            <person name="Ohishi K."/>
            <person name="Motoyama A."/>
            <person name="Aizu T."/>
            <person name="Enomoto A."/>
            <person name="Kondo K."/>
            <person name="Tanaka S."/>
            <person name="Hara Y."/>
            <person name="Koshikawa S."/>
            <person name="Sagara H."/>
            <person name="Miura T."/>
            <person name="Yokobori S."/>
            <person name="Miyagawa K."/>
            <person name="Suzuki Y."/>
            <person name="Kubo T."/>
            <person name="Oyama M."/>
            <person name="Kohara Y."/>
            <person name="Fujiyama A."/>
            <person name="Arakawa K."/>
            <person name="Katayama T."/>
            <person name="Toyoda A."/>
            <person name="Kunieda T."/>
        </authorList>
    </citation>
    <scope>NUCLEOTIDE SEQUENCE [LARGE SCALE GENOMIC DNA]</scope>
    <source>
        <strain evidence="3 4">YOKOZUNA-1</strain>
    </source>
</reference>
<dbReference type="GO" id="GO:0051239">
    <property type="term" value="P:regulation of multicellular organismal process"/>
    <property type="evidence" value="ECO:0007669"/>
    <property type="project" value="UniProtKB-ARBA"/>
</dbReference>
<evidence type="ECO:0000256" key="1">
    <source>
        <dbReference type="SAM" id="MobiDB-lite"/>
    </source>
</evidence>
<dbReference type="AlphaFoldDB" id="A0A1D1UF62"/>
<feature type="region of interest" description="Disordered" evidence="1">
    <location>
        <begin position="272"/>
        <end position="319"/>
    </location>
</feature>
<dbReference type="InterPro" id="IPR001132">
    <property type="entry name" value="SMAD_dom_Dwarfin-type"/>
</dbReference>
<dbReference type="FunFam" id="2.60.200.10:FF:000006">
    <property type="entry name" value="Expansion, isoform A"/>
    <property type="match status" value="1"/>
</dbReference>
<protein>
    <recommendedName>
        <fullName evidence="2">MH2 domain-containing protein</fullName>
    </recommendedName>
</protein>